<dbReference type="InterPro" id="IPR034561">
    <property type="entry name" value="SNI1"/>
</dbReference>
<dbReference type="AlphaFoldDB" id="A0ABD3KP74"/>
<proteinExistence type="predicted"/>
<dbReference type="Proteomes" id="UP001634007">
    <property type="component" value="Unassembled WGS sequence"/>
</dbReference>
<comment type="caution">
    <text evidence="1">The sequence shown here is derived from an EMBL/GenBank/DDBJ whole genome shotgun (WGS) entry which is preliminary data.</text>
</comment>
<evidence type="ECO:0008006" key="3">
    <source>
        <dbReference type="Google" id="ProtNLM"/>
    </source>
</evidence>
<dbReference type="PANTHER" id="PTHR37243:SF2">
    <property type="entry name" value="NEGATIVE REGULATOR OF SYSTEMIC ACQUIRED RESISTANCE SNI1"/>
    <property type="match status" value="1"/>
</dbReference>
<accession>A0ABD3KP74</accession>
<dbReference type="EMBL" id="JBJKBG010000005">
    <property type="protein sequence ID" value="KAL3739973.1"/>
    <property type="molecule type" value="Genomic_DNA"/>
</dbReference>
<sequence>MARGGGGGGADGGGGVKRSVRARAGVEENTLAILDAFESSDTRYSHDDRIAFLEAVRGASVVAENGTPPTNKMLEAIFRILRTGESLQSIMASFQLLKELEKRYPCVCSSAGGTSESSSAAQPELEVLKEAWSPLSLGSDSSTSGRAAVNDNPCGPVDPSGFDLLIQGLFKLADGTNHQVVDIESLRNMLLLQYLINFLERDFSSRSNFYEETEDWTIIRESLLSMLLCSRKFSYKNLMKDCPSVLCGLRQLCTGFGNDLTLPEFSEAKSSKVCDTSLVIASLEVVDNTCMSMQKLMTMIMELDVLKNQADKQGCTTRADGFRTPLLEIILDELTYNYEILSPYLQVFNQPKWKLELILQYLSKYTAKQPSVRTRRSSDSTDDPTFGGVLKCLLNGSSLRSLMKKIGAETVQLLLAHAFEAHLALSCKSHSAEGALKSSGDVVDHSLMEICKHMISAFDGLKKVDEKMDILPVGKEALFVATTILSIKS</sequence>
<dbReference type="PANTHER" id="PTHR37243">
    <property type="entry name" value="NEGATIVE REGULATOR OF SYSTEMIC ACQUIRED RESISTANCE SNI1"/>
    <property type="match status" value="1"/>
</dbReference>
<keyword evidence="2" id="KW-1185">Reference proteome</keyword>
<name>A0ABD3KP74_EUCGL</name>
<protein>
    <recommendedName>
        <fullName evidence="3">Negative regulator of systemic acquired resistance SNI1</fullName>
    </recommendedName>
</protein>
<evidence type="ECO:0000313" key="2">
    <source>
        <dbReference type="Proteomes" id="UP001634007"/>
    </source>
</evidence>
<gene>
    <name evidence="1" type="ORF">ACJRO7_021280</name>
</gene>
<organism evidence="1 2">
    <name type="scientific">Eucalyptus globulus</name>
    <name type="common">Tasmanian blue gum</name>
    <dbReference type="NCBI Taxonomy" id="34317"/>
    <lineage>
        <taxon>Eukaryota</taxon>
        <taxon>Viridiplantae</taxon>
        <taxon>Streptophyta</taxon>
        <taxon>Embryophyta</taxon>
        <taxon>Tracheophyta</taxon>
        <taxon>Spermatophyta</taxon>
        <taxon>Magnoliopsida</taxon>
        <taxon>eudicotyledons</taxon>
        <taxon>Gunneridae</taxon>
        <taxon>Pentapetalae</taxon>
        <taxon>rosids</taxon>
        <taxon>malvids</taxon>
        <taxon>Myrtales</taxon>
        <taxon>Myrtaceae</taxon>
        <taxon>Myrtoideae</taxon>
        <taxon>Eucalypteae</taxon>
        <taxon>Eucalyptus</taxon>
    </lineage>
</organism>
<reference evidence="1 2" key="1">
    <citation type="submission" date="2024-11" db="EMBL/GenBank/DDBJ databases">
        <title>Chromosome-level genome assembly of Eucalyptus globulus Labill. provides insights into its genome evolution.</title>
        <authorList>
            <person name="Li X."/>
        </authorList>
    </citation>
    <scope>NUCLEOTIDE SEQUENCE [LARGE SCALE GENOMIC DNA]</scope>
    <source>
        <strain evidence="1">CL2024</strain>
        <tissue evidence="1">Fresh tender leaves</tissue>
    </source>
</reference>
<evidence type="ECO:0000313" key="1">
    <source>
        <dbReference type="EMBL" id="KAL3739973.1"/>
    </source>
</evidence>